<evidence type="ECO:0000313" key="3">
    <source>
        <dbReference type="EMBL" id="RGQ78036.1"/>
    </source>
</evidence>
<proteinExistence type="predicted"/>
<sequence>MKTTLKKKLTAAILAGCSTFILSGVALANPPQPPPPPPTELAQRPTPSPPPPRPFVHNEEVQNYCTQFESDYSWMYLSTREDAARDFVSVDNALERNTISTNQATKLKKEIIRFYKDRQKYEDKARKLDRRDAREYRQENREHFSLRANIADISESTTIPVDTLKRILAKPDPKKMKPAKARDDLSERLAKFTNQLVADGKITQDEVNILDEYMQSGRDKLANMTKEERREYLADYRQLTDEQRLAKISEGTGISPERLQQIFTAFKEAVKDKLQTKIQD</sequence>
<evidence type="ECO:0000313" key="4">
    <source>
        <dbReference type="Proteomes" id="UP000286147"/>
    </source>
</evidence>
<feature type="compositionally biased region" description="Pro residues" evidence="1">
    <location>
        <begin position="30"/>
        <end position="39"/>
    </location>
</feature>
<feature type="signal peptide" evidence="2">
    <location>
        <begin position="1"/>
        <end position="28"/>
    </location>
</feature>
<feature type="chain" id="PRO_5019349428" description="DUF3829 domain-containing protein" evidence="2">
    <location>
        <begin position="29"/>
        <end position="280"/>
    </location>
</feature>
<keyword evidence="2" id="KW-0732">Signal</keyword>
<name>A0A412CBW3_9FIRM</name>
<evidence type="ECO:0000256" key="2">
    <source>
        <dbReference type="SAM" id="SignalP"/>
    </source>
</evidence>
<dbReference type="AlphaFoldDB" id="A0A412CBW3"/>
<protein>
    <recommendedName>
        <fullName evidence="5">DUF3829 domain-containing protein</fullName>
    </recommendedName>
</protein>
<dbReference type="RefSeq" id="WP_118036573.1">
    <property type="nucleotide sequence ID" value="NZ_QRTP01000039.1"/>
</dbReference>
<organism evidence="3 4">
    <name type="scientific">Megamonas rupellensis</name>
    <dbReference type="NCBI Taxonomy" id="491921"/>
    <lineage>
        <taxon>Bacteria</taxon>
        <taxon>Bacillati</taxon>
        <taxon>Bacillota</taxon>
        <taxon>Negativicutes</taxon>
        <taxon>Selenomonadales</taxon>
        <taxon>Selenomonadaceae</taxon>
        <taxon>Megamonas</taxon>
    </lineage>
</organism>
<reference evidence="3 4" key="1">
    <citation type="submission" date="2018-08" db="EMBL/GenBank/DDBJ databases">
        <title>A genome reference for cultivated species of the human gut microbiota.</title>
        <authorList>
            <person name="Zou Y."/>
            <person name="Xue W."/>
            <person name="Luo G."/>
        </authorList>
    </citation>
    <scope>NUCLEOTIDE SEQUENCE [LARGE SCALE GENOMIC DNA]</scope>
    <source>
        <strain evidence="3 4">AF27-12</strain>
    </source>
</reference>
<gene>
    <name evidence="3" type="ORF">DWY77_10920</name>
</gene>
<dbReference type="EMBL" id="QRTP01000039">
    <property type="protein sequence ID" value="RGQ78036.1"/>
    <property type="molecule type" value="Genomic_DNA"/>
</dbReference>
<evidence type="ECO:0008006" key="5">
    <source>
        <dbReference type="Google" id="ProtNLM"/>
    </source>
</evidence>
<evidence type="ECO:0000256" key="1">
    <source>
        <dbReference type="SAM" id="MobiDB-lite"/>
    </source>
</evidence>
<feature type="region of interest" description="Disordered" evidence="1">
    <location>
        <begin position="28"/>
        <end position="56"/>
    </location>
</feature>
<accession>A0A412CBW3</accession>
<dbReference type="Proteomes" id="UP000286147">
    <property type="component" value="Unassembled WGS sequence"/>
</dbReference>
<comment type="caution">
    <text evidence="3">The sequence shown here is derived from an EMBL/GenBank/DDBJ whole genome shotgun (WGS) entry which is preliminary data.</text>
</comment>